<feature type="transmembrane region" description="Helical" evidence="1">
    <location>
        <begin position="113"/>
        <end position="133"/>
    </location>
</feature>
<accession>A0A2T4U415</accession>
<sequence>MKRYAAVFILLVFYAVFLAPGSDNGDEILGHLLSGRFEEVDPLVTAVFSLLGIYPIIFLLLLIPKDMNRIPAWPFALLSFGLGAFAVLPYLIIQGRKIKKRPRGPVFLHRTLRSRFFLLIPGALSVIVFVTAVNGSFAGYIEAFFSSHLVSVMTVDLLVVIWLTYDLLKYKWKADQPWLSFIPAFGPLFLLYRVHRQEKDGSS</sequence>
<keyword evidence="1" id="KW-1133">Transmembrane helix</keyword>
<evidence type="ECO:0000313" key="2">
    <source>
        <dbReference type="EMBL" id="PTL38129.1"/>
    </source>
</evidence>
<gene>
    <name evidence="2" type="ORF">C6Y45_12610</name>
</gene>
<feature type="transmembrane region" description="Helical" evidence="1">
    <location>
        <begin position="145"/>
        <end position="165"/>
    </location>
</feature>
<organism evidence="2 3">
    <name type="scientific">Alkalicoccus saliphilus</name>
    <dbReference type="NCBI Taxonomy" id="200989"/>
    <lineage>
        <taxon>Bacteria</taxon>
        <taxon>Bacillati</taxon>
        <taxon>Bacillota</taxon>
        <taxon>Bacilli</taxon>
        <taxon>Bacillales</taxon>
        <taxon>Bacillaceae</taxon>
        <taxon>Alkalicoccus</taxon>
    </lineage>
</organism>
<feature type="transmembrane region" description="Helical" evidence="1">
    <location>
        <begin position="42"/>
        <end position="63"/>
    </location>
</feature>
<evidence type="ECO:0000256" key="1">
    <source>
        <dbReference type="SAM" id="Phobius"/>
    </source>
</evidence>
<keyword evidence="3" id="KW-1185">Reference proteome</keyword>
<keyword evidence="1" id="KW-0472">Membrane</keyword>
<feature type="transmembrane region" description="Helical" evidence="1">
    <location>
        <begin position="177"/>
        <end position="194"/>
    </location>
</feature>
<keyword evidence="1" id="KW-0812">Transmembrane</keyword>
<protein>
    <recommendedName>
        <fullName evidence="4">DUF2834 domain-containing protein</fullName>
    </recommendedName>
</protein>
<dbReference type="PANTHER" id="PTHR36009">
    <property type="match status" value="1"/>
</dbReference>
<evidence type="ECO:0008006" key="4">
    <source>
        <dbReference type="Google" id="ProtNLM"/>
    </source>
</evidence>
<proteinExistence type="predicted"/>
<dbReference type="AlphaFoldDB" id="A0A2T4U415"/>
<comment type="caution">
    <text evidence="2">The sequence shown here is derived from an EMBL/GenBank/DDBJ whole genome shotgun (WGS) entry which is preliminary data.</text>
</comment>
<evidence type="ECO:0000313" key="3">
    <source>
        <dbReference type="Proteomes" id="UP000240509"/>
    </source>
</evidence>
<reference evidence="2 3" key="1">
    <citation type="submission" date="2018-03" db="EMBL/GenBank/DDBJ databases">
        <title>Alkalicoccus saliphilus sp. nov., isolated from a mineral pool.</title>
        <authorList>
            <person name="Zhao B."/>
        </authorList>
    </citation>
    <scope>NUCLEOTIDE SEQUENCE [LARGE SCALE GENOMIC DNA]</scope>
    <source>
        <strain evidence="2 3">6AG</strain>
    </source>
</reference>
<dbReference type="PANTHER" id="PTHR36009:SF3">
    <property type="entry name" value="TRANSMEMBRANE PROTEIN"/>
    <property type="match status" value="1"/>
</dbReference>
<name>A0A2T4U415_9BACI</name>
<dbReference type="Proteomes" id="UP000240509">
    <property type="component" value="Unassembled WGS sequence"/>
</dbReference>
<dbReference type="OrthoDB" id="482433at2"/>
<dbReference type="RefSeq" id="WP_107585589.1">
    <property type="nucleotide sequence ID" value="NZ_PZJJ01000023.1"/>
</dbReference>
<dbReference type="EMBL" id="PZJJ01000023">
    <property type="protein sequence ID" value="PTL38129.1"/>
    <property type="molecule type" value="Genomic_DNA"/>
</dbReference>
<feature type="transmembrane region" description="Helical" evidence="1">
    <location>
        <begin position="75"/>
        <end position="93"/>
    </location>
</feature>